<dbReference type="InterPro" id="IPR003316">
    <property type="entry name" value="E2F_WHTH_DNA-bd_dom"/>
</dbReference>
<keyword evidence="8" id="KW-0175">Coiled coil</keyword>
<dbReference type="InterPro" id="IPR014889">
    <property type="entry name" value="Transc_factor_DP_C"/>
</dbReference>
<evidence type="ECO:0000256" key="7">
    <source>
        <dbReference type="RuleBase" id="RU003796"/>
    </source>
</evidence>
<evidence type="ECO:0000256" key="6">
    <source>
        <dbReference type="ARBA" id="ARBA00023242"/>
    </source>
</evidence>
<keyword evidence="5 7" id="KW-0804">Transcription</keyword>
<dbReference type="InterPro" id="IPR038168">
    <property type="entry name" value="TF_DP_C_sf"/>
</dbReference>
<evidence type="ECO:0000256" key="2">
    <source>
        <dbReference type="ARBA" id="ARBA00010940"/>
    </source>
</evidence>
<comment type="subcellular location">
    <subcellularLocation>
        <location evidence="1 7">Nucleus</location>
    </subcellularLocation>
</comment>
<dbReference type="InterPro" id="IPR036390">
    <property type="entry name" value="WH_DNA-bd_sf"/>
</dbReference>
<dbReference type="Gene3D" id="1.20.140.80">
    <property type="entry name" value="Transcription factor DP"/>
    <property type="match status" value="1"/>
</dbReference>
<dbReference type="InterPro" id="IPR037241">
    <property type="entry name" value="E2F-DP_heterodim"/>
</dbReference>
<dbReference type="SUPFAM" id="SSF144074">
    <property type="entry name" value="E2F-DP heterodimerization region"/>
    <property type="match status" value="1"/>
</dbReference>
<evidence type="ECO:0000256" key="8">
    <source>
        <dbReference type="SAM" id="Coils"/>
    </source>
</evidence>
<evidence type="ECO:0000256" key="4">
    <source>
        <dbReference type="ARBA" id="ARBA00023125"/>
    </source>
</evidence>
<dbReference type="PANTHER" id="PTHR12548">
    <property type="entry name" value="TRANSCRIPTION FACTOR DP"/>
    <property type="match status" value="1"/>
</dbReference>
<dbReference type="AlphaFoldDB" id="A0A7S0DAH8"/>
<keyword evidence="4 7" id="KW-0238">DNA-binding</keyword>
<protein>
    <recommendedName>
        <fullName evidence="9">E2F/DP family winged-helix DNA-binding domain-containing protein</fullName>
    </recommendedName>
</protein>
<dbReference type="EMBL" id="HBEM01014098">
    <property type="protein sequence ID" value="CAD8448787.1"/>
    <property type="molecule type" value="Transcribed_RNA"/>
</dbReference>
<dbReference type="InterPro" id="IPR036388">
    <property type="entry name" value="WH-like_DNA-bd_sf"/>
</dbReference>
<dbReference type="PANTHER" id="PTHR12548:SF9">
    <property type="entry name" value="TRANSCRIPTION FACTOR DP"/>
    <property type="match status" value="1"/>
</dbReference>
<dbReference type="GO" id="GO:0005634">
    <property type="term" value="C:nucleus"/>
    <property type="evidence" value="ECO:0007669"/>
    <property type="project" value="UniProtKB-SubCell"/>
</dbReference>
<dbReference type="GO" id="GO:0005667">
    <property type="term" value="C:transcription regulator complex"/>
    <property type="evidence" value="ECO:0007669"/>
    <property type="project" value="InterPro"/>
</dbReference>
<accession>A0A7S0DAH8</accession>
<evidence type="ECO:0000256" key="1">
    <source>
        <dbReference type="ARBA" id="ARBA00004123"/>
    </source>
</evidence>
<dbReference type="GO" id="GO:0000977">
    <property type="term" value="F:RNA polymerase II transcription regulatory region sequence-specific DNA binding"/>
    <property type="evidence" value="ECO:0007669"/>
    <property type="project" value="TreeGrafter"/>
</dbReference>
<evidence type="ECO:0000256" key="5">
    <source>
        <dbReference type="ARBA" id="ARBA00023163"/>
    </source>
</evidence>
<organism evidence="10">
    <name type="scientific">Amorphochlora amoebiformis</name>
    <dbReference type="NCBI Taxonomy" id="1561963"/>
    <lineage>
        <taxon>Eukaryota</taxon>
        <taxon>Sar</taxon>
        <taxon>Rhizaria</taxon>
        <taxon>Cercozoa</taxon>
        <taxon>Chlorarachniophyceae</taxon>
        <taxon>Amorphochlora</taxon>
    </lineage>
</organism>
<feature type="coiled-coil region" evidence="8">
    <location>
        <begin position="311"/>
        <end position="338"/>
    </location>
</feature>
<evidence type="ECO:0000259" key="9">
    <source>
        <dbReference type="SMART" id="SM01372"/>
    </source>
</evidence>
<name>A0A7S0DAH8_9EUKA</name>
<keyword evidence="3 7" id="KW-0805">Transcription regulation</keyword>
<dbReference type="SMART" id="SM01372">
    <property type="entry name" value="E2F_TDP"/>
    <property type="match status" value="1"/>
</dbReference>
<sequence>MGGMKLSDQADQSSIRPISAFTNKLADQSFFRPISAFENKAAEDLRTQTRRGCSSCPPVSLPNFARPHSRCSRDTSLTLPRSPTVDGKGEFSFQSSLPARSASVITIAAGDESDDEIRGIRDSQSTQVSSIPETEIMEERKIPKEISPPVEFRYSPAVLTFEKIVKPQPKPFELDLGKSSRPTFTRQRPSMLIQQPRPLRPQSQFIKPQPMKAVRPVPEKPQCPPKAQKGLKYLSNKICETLARMGSATQENIIQKLYESFVSDTEGGPEQSEKSIRRRIYDTLNVLMALGMVSKERQQIKWIGRTDSVSASDVRDLKKQLTEKKKILSQKRRLMEEEEHLLARTKTLIDRNKNDRAKRRRFSCPERNRLHFPFLLVEGKDYDQLSCLTSSGGRKWEIEGSVLKIYNDFDVLKLMAGTKP</sequence>
<reference evidence="10" key="1">
    <citation type="submission" date="2021-01" db="EMBL/GenBank/DDBJ databases">
        <authorList>
            <person name="Corre E."/>
            <person name="Pelletier E."/>
            <person name="Niang G."/>
            <person name="Scheremetjew M."/>
            <person name="Finn R."/>
            <person name="Kale V."/>
            <person name="Holt S."/>
            <person name="Cochrane G."/>
            <person name="Meng A."/>
            <person name="Brown T."/>
            <person name="Cohen L."/>
        </authorList>
    </citation>
    <scope>NUCLEOTIDE SEQUENCE</scope>
    <source>
        <strain evidence="10">CCMP2058</strain>
    </source>
</reference>
<dbReference type="SUPFAM" id="SSF46785">
    <property type="entry name" value="Winged helix' DNA-binding domain"/>
    <property type="match status" value="1"/>
</dbReference>
<dbReference type="Pfam" id="PF02319">
    <property type="entry name" value="WHD_E2F_TDP"/>
    <property type="match status" value="1"/>
</dbReference>
<proteinExistence type="inferred from homology"/>
<dbReference type="GO" id="GO:0000981">
    <property type="term" value="F:DNA-binding transcription factor activity, RNA polymerase II-specific"/>
    <property type="evidence" value="ECO:0007669"/>
    <property type="project" value="TreeGrafter"/>
</dbReference>
<dbReference type="GO" id="GO:0051726">
    <property type="term" value="P:regulation of cell cycle"/>
    <property type="evidence" value="ECO:0007669"/>
    <property type="project" value="InterPro"/>
</dbReference>
<comment type="similarity">
    <text evidence="2 7">Belongs to the E2F/DP family.</text>
</comment>
<dbReference type="Gene3D" id="1.10.10.10">
    <property type="entry name" value="Winged helix-like DNA-binding domain superfamily/Winged helix DNA-binding domain"/>
    <property type="match status" value="1"/>
</dbReference>
<keyword evidence="6 7" id="KW-0539">Nucleus</keyword>
<evidence type="ECO:0000256" key="3">
    <source>
        <dbReference type="ARBA" id="ARBA00023015"/>
    </source>
</evidence>
<dbReference type="InterPro" id="IPR015648">
    <property type="entry name" value="Transcrpt_fac_DP"/>
</dbReference>
<evidence type="ECO:0000313" key="10">
    <source>
        <dbReference type="EMBL" id="CAD8448787.1"/>
    </source>
</evidence>
<gene>
    <name evidence="10" type="ORF">LAMO00422_LOCUS9702</name>
</gene>
<feature type="domain" description="E2F/DP family winged-helix DNA-binding" evidence="9">
    <location>
        <begin position="226"/>
        <end position="304"/>
    </location>
</feature>
<dbReference type="Pfam" id="PF08781">
    <property type="entry name" value="DP"/>
    <property type="match status" value="1"/>
</dbReference>